<dbReference type="InterPro" id="IPR007527">
    <property type="entry name" value="Znf_SWIM"/>
</dbReference>
<sequence length="433" mass="47359">MNLTDDQILGLAPDEASRKAGQGLAGPQKWVTLGASEAAVWGECQGSGSKPYQAAIDLGSTAFKCSCPSRKFPCKHGIGLGLLHARQPALFAATEAPAWVQEWIGRRARKEEEKTGQKETAVDTAAQQKRQEARAGKVADGIAELLSWIQDIIRGGLMQLPDKPPAFWEDAARRLVDAQAPGLAGMVRGLGETAFYKDGWQTGFLERLLDLYLVGKGFQGATELGEDTVQDLRARIGFPVSQETLKEQTGITDTWIVLGRRTFVEDNLTTERYWLWGLRSDRYALLLQFLVRGQPPTLLMQPGMHLEAELVFYPGSHPLRTIIKRQLPAAPARPEAGHDSWRSVVAIQAAASAAFPVQPERPFVVRGLTPVPAEGGWWLRDGAGDRMALPAGYPGLWKLLAWSGGAPLDLALVGKGQIYEPLGLWSQNQYHVL</sequence>
<evidence type="ECO:0000256" key="2">
    <source>
        <dbReference type="SAM" id="MobiDB-lite"/>
    </source>
</evidence>
<feature type="region of interest" description="Disordered" evidence="2">
    <location>
        <begin position="110"/>
        <end position="133"/>
    </location>
</feature>
<keyword evidence="1" id="KW-0863">Zinc-finger</keyword>
<name>A0ABP8GZG3_9BACT</name>
<feature type="compositionally biased region" description="Basic and acidic residues" evidence="2">
    <location>
        <begin position="110"/>
        <end position="121"/>
    </location>
</feature>
<dbReference type="RefSeq" id="WP_345256032.1">
    <property type="nucleotide sequence ID" value="NZ_BAABGY010000007.1"/>
</dbReference>
<dbReference type="PROSITE" id="PS50966">
    <property type="entry name" value="ZF_SWIM"/>
    <property type="match status" value="1"/>
</dbReference>
<keyword evidence="1" id="KW-0862">Zinc</keyword>
<dbReference type="Proteomes" id="UP001501725">
    <property type="component" value="Unassembled WGS sequence"/>
</dbReference>
<keyword evidence="1" id="KW-0479">Metal-binding</keyword>
<evidence type="ECO:0000259" key="3">
    <source>
        <dbReference type="PROSITE" id="PS50966"/>
    </source>
</evidence>
<gene>
    <name evidence="4" type="ORF">GCM10023184_24560</name>
</gene>
<reference evidence="5" key="1">
    <citation type="journal article" date="2019" name="Int. J. Syst. Evol. Microbiol.">
        <title>The Global Catalogue of Microorganisms (GCM) 10K type strain sequencing project: providing services to taxonomists for standard genome sequencing and annotation.</title>
        <authorList>
            <consortium name="The Broad Institute Genomics Platform"/>
            <consortium name="The Broad Institute Genome Sequencing Center for Infectious Disease"/>
            <person name="Wu L."/>
            <person name="Ma J."/>
        </authorList>
    </citation>
    <scope>NUCLEOTIDE SEQUENCE [LARGE SCALE GENOMIC DNA]</scope>
    <source>
        <strain evidence="5">JCM 17919</strain>
    </source>
</reference>
<evidence type="ECO:0000313" key="4">
    <source>
        <dbReference type="EMBL" id="GAA4332171.1"/>
    </source>
</evidence>
<keyword evidence="5" id="KW-1185">Reference proteome</keyword>
<organism evidence="4 5">
    <name type="scientific">Flaviaesturariibacter amylovorans</name>
    <dbReference type="NCBI Taxonomy" id="1084520"/>
    <lineage>
        <taxon>Bacteria</taxon>
        <taxon>Pseudomonadati</taxon>
        <taxon>Bacteroidota</taxon>
        <taxon>Chitinophagia</taxon>
        <taxon>Chitinophagales</taxon>
        <taxon>Chitinophagaceae</taxon>
        <taxon>Flaviaestuariibacter</taxon>
    </lineage>
</organism>
<evidence type="ECO:0000256" key="1">
    <source>
        <dbReference type="PROSITE-ProRule" id="PRU00325"/>
    </source>
</evidence>
<feature type="domain" description="SWIM-type" evidence="3">
    <location>
        <begin position="52"/>
        <end position="85"/>
    </location>
</feature>
<comment type="caution">
    <text evidence="4">The sequence shown here is derived from an EMBL/GenBank/DDBJ whole genome shotgun (WGS) entry which is preliminary data.</text>
</comment>
<dbReference type="EMBL" id="BAABGY010000007">
    <property type="protein sequence ID" value="GAA4332171.1"/>
    <property type="molecule type" value="Genomic_DNA"/>
</dbReference>
<accession>A0ABP8GZG3</accession>
<protein>
    <submittedName>
        <fullName evidence="4">SWIM zinc finger family protein</fullName>
    </submittedName>
</protein>
<proteinExistence type="predicted"/>
<evidence type="ECO:0000313" key="5">
    <source>
        <dbReference type="Proteomes" id="UP001501725"/>
    </source>
</evidence>